<sequence>MRSIKQMLNCLCKNFTKSFNDPQINYSLRIRINFCFIYQESTTTSEKCKQSGEQFYIMCRDKQNFRAFIHRINFR</sequence>
<proteinExistence type="predicted"/>
<evidence type="ECO:0000313" key="1">
    <source>
        <dbReference type="EMBL" id="CRK93458.1"/>
    </source>
</evidence>
<accession>A0A1J1I122</accession>
<gene>
    <name evidence="1" type="ORF">CLUMA_CG006994</name>
</gene>
<reference evidence="1 2" key="1">
    <citation type="submission" date="2015-04" db="EMBL/GenBank/DDBJ databases">
        <authorList>
            <person name="Syromyatnikov M.Y."/>
            <person name="Popov V.N."/>
        </authorList>
    </citation>
    <scope>NUCLEOTIDE SEQUENCE [LARGE SCALE GENOMIC DNA]</scope>
</reference>
<keyword evidence="2" id="KW-1185">Reference proteome</keyword>
<protein>
    <submittedName>
        <fullName evidence="1">CLUMA_CG006994, isoform A</fullName>
    </submittedName>
</protein>
<dbReference type="EMBL" id="CVRI01000037">
    <property type="protein sequence ID" value="CRK93458.1"/>
    <property type="molecule type" value="Genomic_DNA"/>
</dbReference>
<name>A0A1J1I122_9DIPT</name>
<organism evidence="1 2">
    <name type="scientific">Clunio marinus</name>
    <dbReference type="NCBI Taxonomy" id="568069"/>
    <lineage>
        <taxon>Eukaryota</taxon>
        <taxon>Metazoa</taxon>
        <taxon>Ecdysozoa</taxon>
        <taxon>Arthropoda</taxon>
        <taxon>Hexapoda</taxon>
        <taxon>Insecta</taxon>
        <taxon>Pterygota</taxon>
        <taxon>Neoptera</taxon>
        <taxon>Endopterygota</taxon>
        <taxon>Diptera</taxon>
        <taxon>Nematocera</taxon>
        <taxon>Chironomoidea</taxon>
        <taxon>Chironomidae</taxon>
        <taxon>Clunio</taxon>
    </lineage>
</organism>
<evidence type="ECO:0000313" key="2">
    <source>
        <dbReference type="Proteomes" id="UP000183832"/>
    </source>
</evidence>
<dbReference type="AlphaFoldDB" id="A0A1J1I122"/>
<dbReference type="Proteomes" id="UP000183832">
    <property type="component" value="Unassembled WGS sequence"/>
</dbReference>